<dbReference type="EMBL" id="CASHSV030000001">
    <property type="protein sequence ID" value="CAJ2630764.1"/>
    <property type="molecule type" value="Genomic_DNA"/>
</dbReference>
<protein>
    <submittedName>
        <fullName evidence="1">Uncharacterized protein</fullName>
    </submittedName>
</protein>
<gene>
    <name evidence="1" type="ORF">MILVUS5_LOCUS2484</name>
</gene>
<evidence type="ECO:0000313" key="2">
    <source>
        <dbReference type="Proteomes" id="UP001177021"/>
    </source>
</evidence>
<proteinExistence type="predicted"/>
<evidence type="ECO:0000313" key="1">
    <source>
        <dbReference type="EMBL" id="CAJ2630764.1"/>
    </source>
</evidence>
<name>A0ACB0IEM3_TRIPR</name>
<sequence>MIDETSAVNDAPTLPYNLVEEEILCRLPVKYLLQFRCVCKSWNSLISDPRFAKKHLSMSTTCRLHFIRRCCHPRGTIASCPLQCIFTNTSCRSKNKNSKKNKKKPTVCINVTQLKYPSYRSNYPPHVFVGSCNGILCLAHEFSIDDSLVVILWNPSLRKVKELPQSHYPNLSRISYGFGYDFVTDNYKVVAVLCFTVHNSSGDLLEKAVVKINTMGTNFWRNIQEFPFDSMIGNTVPGIFVSGTINWLASKCWRKSPCFIVSLDLGTESYQKLLMPDYGEVNVNFLNLCVLRDCLCIISGHDVWIMKEYGNKESWTKLFNVSYKGEPSRSNELFNAVYMFEDGQVLFESSEDGYVKMIVHDPRIGTIKYIKFQDKSVHNSPGDYDKYPIVCVESLISPCF</sequence>
<keyword evidence="2" id="KW-1185">Reference proteome</keyword>
<reference evidence="1" key="1">
    <citation type="submission" date="2023-10" db="EMBL/GenBank/DDBJ databases">
        <authorList>
            <person name="Rodriguez Cubillos JULIANA M."/>
            <person name="De Vega J."/>
        </authorList>
    </citation>
    <scope>NUCLEOTIDE SEQUENCE</scope>
</reference>
<comment type="caution">
    <text evidence="1">The sequence shown here is derived from an EMBL/GenBank/DDBJ whole genome shotgun (WGS) entry which is preliminary data.</text>
</comment>
<dbReference type="Proteomes" id="UP001177021">
    <property type="component" value="Unassembled WGS sequence"/>
</dbReference>
<organism evidence="1 2">
    <name type="scientific">Trifolium pratense</name>
    <name type="common">Red clover</name>
    <dbReference type="NCBI Taxonomy" id="57577"/>
    <lineage>
        <taxon>Eukaryota</taxon>
        <taxon>Viridiplantae</taxon>
        <taxon>Streptophyta</taxon>
        <taxon>Embryophyta</taxon>
        <taxon>Tracheophyta</taxon>
        <taxon>Spermatophyta</taxon>
        <taxon>Magnoliopsida</taxon>
        <taxon>eudicotyledons</taxon>
        <taxon>Gunneridae</taxon>
        <taxon>Pentapetalae</taxon>
        <taxon>rosids</taxon>
        <taxon>fabids</taxon>
        <taxon>Fabales</taxon>
        <taxon>Fabaceae</taxon>
        <taxon>Papilionoideae</taxon>
        <taxon>50 kb inversion clade</taxon>
        <taxon>NPAAA clade</taxon>
        <taxon>Hologalegina</taxon>
        <taxon>IRL clade</taxon>
        <taxon>Trifolieae</taxon>
        <taxon>Trifolium</taxon>
    </lineage>
</organism>
<accession>A0ACB0IEM3</accession>